<dbReference type="AlphaFoldDB" id="A0A2M9BRA9"/>
<evidence type="ECO:0000256" key="1">
    <source>
        <dbReference type="SAM" id="MobiDB-lite"/>
    </source>
</evidence>
<sequence>MTFPTLLTRLDALLQQRRPAYYATLNPPATAAELAAFEAEFGLMLPAELRLWFGWHDGQRGFESFVQNNCLQSLSSAADTMRVNRELLEDGDFVANWWQPGWVPFLENGGGDHVCVDLSGTFTGHAGQVLEHWHDWEARPVLFPDLTAWLTAVVQAYEMAGEGGEELPDESVEEMELEHPAGFPQEFEAG</sequence>
<organism evidence="3 4">
    <name type="scientific">Hymenobacter chitinivorans DSM 11115</name>
    <dbReference type="NCBI Taxonomy" id="1121954"/>
    <lineage>
        <taxon>Bacteria</taxon>
        <taxon>Pseudomonadati</taxon>
        <taxon>Bacteroidota</taxon>
        <taxon>Cytophagia</taxon>
        <taxon>Cytophagales</taxon>
        <taxon>Hymenobacteraceae</taxon>
        <taxon>Hymenobacter</taxon>
    </lineage>
</organism>
<feature type="region of interest" description="Disordered" evidence="1">
    <location>
        <begin position="162"/>
        <end position="190"/>
    </location>
</feature>
<evidence type="ECO:0000259" key="2">
    <source>
        <dbReference type="SMART" id="SM00860"/>
    </source>
</evidence>
<dbReference type="SUPFAM" id="SSF160631">
    <property type="entry name" value="SMI1/KNR4-like"/>
    <property type="match status" value="1"/>
</dbReference>
<dbReference type="EMBL" id="PGFA01000001">
    <property type="protein sequence ID" value="PJJ60473.1"/>
    <property type="molecule type" value="Genomic_DNA"/>
</dbReference>
<dbReference type="InterPro" id="IPR018958">
    <property type="entry name" value="Knr4/Smi1-like_dom"/>
</dbReference>
<accession>A0A2M9BRA9</accession>
<feature type="domain" description="Knr4/Smi1-like" evidence="2">
    <location>
        <begin position="28"/>
        <end position="152"/>
    </location>
</feature>
<evidence type="ECO:0000313" key="3">
    <source>
        <dbReference type="EMBL" id="PJJ60473.1"/>
    </source>
</evidence>
<dbReference type="PANTHER" id="PTHR47432:SF1">
    <property type="entry name" value="CELL WALL ASSEMBLY REGULATOR SMI1"/>
    <property type="match status" value="1"/>
</dbReference>
<comment type="caution">
    <text evidence="3">The sequence shown here is derived from an EMBL/GenBank/DDBJ whole genome shotgun (WGS) entry which is preliminary data.</text>
</comment>
<dbReference type="SMART" id="SM00860">
    <property type="entry name" value="SMI1_KNR4"/>
    <property type="match status" value="1"/>
</dbReference>
<dbReference type="Pfam" id="PF09346">
    <property type="entry name" value="SMI1_KNR4"/>
    <property type="match status" value="1"/>
</dbReference>
<evidence type="ECO:0000313" key="4">
    <source>
        <dbReference type="Proteomes" id="UP000228535"/>
    </source>
</evidence>
<dbReference type="PANTHER" id="PTHR47432">
    <property type="entry name" value="CELL WALL ASSEMBLY REGULATOR SMI1"/>
    <property type="match status" value="1"/>
</dbReference>
<proteinExistence type="predicted"/>
<feature type="compositionally biased region" description="Acidic residues" evidence="1">
    <location>
        <begin position="163"/>
        <end position="176"/>
    </location>
</feature>
<dbReference type="Gene3D" id="3.40.1580.10">
    <property type="entry name" value="SMI1/KNR4-like"/>
    <property type="match status" value="1"/>
</dbReference>
<keyword evidence="4" id="KW-1185">Reference proteome</keyword>
<protein>
    <submittedName>
        <fullName evidence="3">Cell wall assembly regulator SMI1</fullName>
    </submittedName>
</protein>
<dbReference type="Proteomes" id="UP000228535">
    <property type="component" value="Unassembled WGS sequence"/>
</dbReference>
<dbReference type="InterPro" id="IPR037883">
    <property type="entry name" value="Knr4/Smi1-like_sf"/>
</dbReference>
<name>A0A2M9BRA9_9BACT</name>
<gene>
    <name evidence="3" type="ORF">CLV45_1901</name>
</gene>
<dbReference type="InterPro" id="IPR051873">
    <property type="entry name" value="KNR4/SMI1_regulator"/>
</dbReference>
<reference evidence="3 4" key="1">
    <citation type="submission" date="2017-11" db="EMBL/GenBank/DDBJ databases">
        <title>Genomic Encyclopedia of Archaeal and Bacterial Type Strains, Phase II (KMG-II): From Individual Species to Whole Genera.</title>
        <authorList>
            <person name="Goeker M."/>
        </authorList>
    </citation>
    <scope>NUCLEOTIDE SEQUENCE [LARGE SCALE GENOMIC DNA]</scope>
    <source>
        <strain evidence="3 4">DSM 11115</strain>
    </source>
</reference>